<feature type="transmembrane region" description="Helical" evidence="2">
    <location>
        <begin position="525"/>
        <end position="547"/>
    </location>
</feature>
<gene>
    <name evidence="3" type="ORF">N7496_008295</name>
</gene>
<evidence type="ECO:0000256" key="1">
    <source>
        <dbReference type="SAM" id="MobiDB-lite"/>
    </source>
</evidence>
<keyword evidence="2" id="KW-0472">Membrane</keyword>
<feature type="region of interest" description="Disordered" evidence="1">
    <location>
        <begin position="1"/>
        <end position="36"/>
    </location>
</feature>
<accession>A0A9W9RZF2</accession>
<dbReference type="RefSeq" id="XP_056553277.1">
    <property type="nucleotide sequence ID" value="XM_056701214.1"/>
</dbReference>
<dbReference type="PANTHER" id="PTHR35394">
    <property type="entry name" value="DUF3176 DOMAIN-CONTAINING PROTEIN"/>
    <property type="match status" value="1"/>
</dbReference>
<feature type="compositionally biased region" description="Polar residues" evidence="1">
    <location>
        <begin position="14"/>
        <end position="27"/>
    </location>
</feature>
<evidence type="ECO:0000313" key="3">
    <source>
        <dbReference type="EMBL" id="KAJ5368535.1"/>
    </source>
</evidence>
<keyword evidence="2" id="KW-0812">Transmembrane</keyword>
<reference evidence="3" key="2">
    <citation type="journal article" date="2023" name="IMA Fungus">
        <title>Comparative genomic study of the Penicillium genus elucidates a diverse pangenome and 15 lateral gene transfer events.</title>
        <authorList>
            <person name="Petersen C."/>
            <person name="Sorensen T."/>
            <person name="Nielsen M.R."/>
            <person name="Sondergaard T.E."/>
            <person name="Sorensen J.L."/>
            <person name="Fitzpatrick D.A."/>
            <person name="Frisvad J.C."/>
            <person name="Nielsen K.L."/>
        </authorList>
    </citation>
    <scope>NUCLEOTIDE SEQUENCE</scope>
    <source>
        <strain evidence="3">IBT 29864</strain>
    </source>
</reference>
<keyword evidence="4" id="KW-1185">Reference proteome</keyword>
<protein>
    <submittedName>
        <fullName evidence="3">Uncharacterized protein</fullName>
    </submittedName>
</protein>
<keyword evidence="2" id="KW-1133">Transmembrane helix</keyword>
<dbReference type="InterPro" id="IPR021514">
    <property type="entry name" value="DUF3176"/>
</dbReference>
<comment type="caution">
    <text evidence="3">The sequence shown here is derived from an EMBL/GenBank/DDBJ whole genome shotgun (WGS) entry which is preliminary data.</text>
</comment>
<name>A0A9W9RZF2_9EURO</name>
<dbReference type="GeneID" id="81440393"/>
<feature type="transmembrane region" description="Helical" evidence="2">
    <location>
        <begin position="52"/>
        <end position="77"/>
    </location>
</feature>
<dbReference type="PANTHER" id="PTHR35394:SF5">
    <property type="entry name" value="DUF3176 DOMAIN-CONTAINING PROTEIN"/>
    <property type="match status" value="1"/>
</dbReference>
<proteinExistence type="predicted"/>
<dbReference type="EMBL" id="JAPZBS010000007">
    <property type="protein sequence ID" value="KAJ5368535.1"/>
    <property type="molecule type" value="Genomic_DNA"/>
</dbReference>
<sequence length="601" mass="66001">MAPKQHIEQPAPAPTSSNEAESKSLVNSDAAEDNAQPKIHKKPSVWKLVTKLFAWELLAVFLSTALLAAIIGILASYNHQPQPIWDYTSLNSVISWLSTISKGCVLFAISESLGQLKWLWFTQKSRPMSHLRTFDAASRGVTGSAELIWNLRAKHFAATGSLAVILALAFDPFTQNLIQYYSKLTPDASQTATVSNSTGYDVIGSQYALGGESYVDPTLKANVYNSLFNSDTTKPWSIPNYTCSTGNCTWDPISSLGMQAICSNVTNYLNFDCYTITNSSWAGDQNCTITIQYNSTTSDISTYYVENSPMAIPIAIGRAQLSIIQDDTAFSHMHIIAPAQSVENISKYTNTTQWQAMECVLQPIVRRVRPYVTQGVYHEETLSVWTDGSIDKNSSAYVLRPTWGPEMGIAHNTTFKLSSTAALAMDEFFHGFFAGTVQTSLQSISFIRTEYFEYASADFMQAITVSNITGCTATGAERFRCAMENGAAAISKTFRDSASSSSGTDGNATTAGQAMSNVTYVVVHWQWIALPALVWLLGIVTLVGTMMKSRRAVVPMWKNDVMPLLFVYEGGQNVQPPADGELENNQRVKLYNSEGRIMLGE</sequence>
<organism evidence="3 4">
    <name type="scientific">Penicillium cataractarum</name>
    <dbReference type="NCBI Taxonomy" id="2100454"/>
    <lineage>
        <taxon>Eukaryota</taxon>
        <taxon>Fungi</taxon>
        <taxon>Dikarya</taxon>
        <taxon>Ascomycota</taxon>
        <taxon>Pezizomycotina</taxon>
        <taxon>Eurotiomycetes</taxon>
        <taxon>Eurotiomycetidae</taxon>
        <taxon>Eurotiales</taxon>
        <taxon>Aspergillaceae</taxon>
        <taxon>Penicillium</taxon>
    </lineage>
</organism>
<dbReference type="AlphaFoldDB" id="A0A9W9RZF2"/>
<evidence type="ECO:0000256" key="2">
    <source>
        <dbReference type="SAM" id="Phobius"/>
    </source>
</evidence>
<dbReference type="Pfam" id="PF11374">
    <property type="entry name" value="DUF3176"/>
    <property type="match status" value="1"/>
</dbReference>
<dbReference type="OrthoDB" id="5242705at2759"/>
<dbReference type="Proteomes" id="UP001147782">
    <property type="component" value="Unassembled WGS sequence"/>
</dbReference>
<reference evidence="3" key="1">
    <citation type="submission" date="2022-11" db="EMBL/GenBank/DDBJ databases">
        <authorList>
            <person name="Petersen C."/>
        </authorList>
    </citation>
    <scope>NUCLEOTIDE SEQUENCE</scope>
    <source>
        <strain evidence="3">IBT 29864</strain>
    </source>
</reference>
<evidence type="ECO:0000313" key="4">
    <source>
        <dbReference type="Proteomes" id="UP001147782"/>
    </source>
</evidence>